<evidence type="ECO:0000256" key="5">
    <source>
        <dbReference type="ARBA" id="ARBA00022989"/>
    </source>
</evidence>
<feature type="transmembrane region" description="Helical" evidence="7">
    <location>
        <begin position="230"/>
        <end position="250"/>
    </location>
</feature>
<keyword evidence="4 7" id="KW-0812">Transmembrane</keyword>
<feature type="transmembrane region" description="Helical" evidence="7">
    <location>
        <begin position="326"/>
        <end position="349"/>
    </location>
</feature>
<name>A0A857FN01_KOMXY</name>
<evidence type="ECO:0000313" key="8">
    <source>
        <dbReference type="EMBL" id="QHC35641.1"/>
    </source>
</evidence>
<keyword evidence="6 7" id="KW-0472">Membrane</keyword>
<feature type="transmembrane region" description="Helical" evidence="7">
    <location>
        <begin position="270"/>
        <end position="291"/>
    </location>
</feature>
<evidence type="ECO:0000256" key="3">
    <source>
        <dbReference type="ARBA" id="ARBA00022475"/>
    </source>
</evidence>
<organism evidence="8 9">
    <name type="scientific">Komagataeibacter xylinus</name>
    <name type="common">Gluconacetobacter xylinus</name>
    <dbReference type="NCBI Taxonomy" id="28448"/>
    <lineage>
        <taxon>Bacteria</taxon>
        <taxon>Pseudomonadati</taxon>
        <taxon>Pseudomonadota</taxon>
        <taxon>Alphaproteobacteria</taxon>
        <taxon>Acetobacterales</taxon>
        <taxon>Acetobacteraceae</taxon>
        <taxon>Komagataeibacter</taxon>
    </lineage>
</organism>
<evidence type="ECO:0000256" key="2">
    <source>
        <dbReference type="ARBA" id="ARBA00007977"/>
    </source>
</evidence>
<evidence type="ECO:0000256" key="4">
    <source>
        <dbReference type="ARBA" id="ARBA00022692"/>
    </source>
</evidence>
<dbReference type="RefSeq" id="WP_159263816.1">
    <property type="nucleotide sequence ID" value="NZ_CP041348.1"/>
</dbReference>
<reference evidence="8 9" key="1">
    <citation type="journal article" date="2020" name="Carbohydr. Polym.">
        <title>Characterization and optimization of production of bacterial cellulose from strain CGMCC 17276 based on whole-genome analysis.</title>
        <authorList>
            <person name="Lu T."/>
            <person name="Gao H."/>
            <person name="Liao B."/>
            <person name="Wu J."/>
            <person name="Zhang W."/>
            <person name="Huang J."/>
            <person name="Liu M."/>
            <person name="Huang J."/>
            <person name="Chang Z."/>
            <person name="Jin M."/>
            <person name="Yi Z."/>
            <person name="Jiang D."/>
        </authorList>
    </citation>
    <scope>NUCLEOTIDE SEQUENCE [LARGE SCALE GENOMIC DNA]</scope>
    <source>
        <strain evidence="8 9">CGMCC 17276</strain>
    </source>
</reference>
<feature type="transmembrane region" description="Helical" evidence="7">
    <location>
        <begin position="105"/>
        <end position="129"/>
    </location>
</feature>
<dbReference type="InterPro" id="IPR018383">
    <property type="entry name" value="UPF0324_pro"/>
</dbReference>
<feature type="transmembrane region" description="Helical" evidence="7">
    <location>
        <begin position="202"/>
        <end position="224"/>
    </location>
</feature>
<dbReference type="OrthoDB" id="5393513at2"/>
<sequence>MPCRPLFPLRNIDFPARVAPGIGLCLAIGALAIGLERAQAALFGKSWLEALNLALLLGVGVRAIWRPRPACLPGISFCARTLLNIAIVLLGAAFSVGAVRAIGPGLVAGAVGIVAFGLVFTCCVGWLAGLPARQTLLVACGNSICGNSAIMAAAPIIEADDDDVGASIAFTAAGGLVVVLGLPLVVPLLGLPKGAEGALAGLTVYAVPQVVAAAAPFGVAAVHVGTLVKLVRVLMLGPVCVVLALIASAWRAREAAQGACLPPVTRLVPWYIIGFVAMMAVRSAGGIPAWLVMPLNYWATFLTILAMAALGLGVELRAVLRAGRALMVTVSISLIGLLGASMALVRVMLGG</sequence>
<comment type="subcellular location">
    <subcellularLocation>
        <location evidence="1">Cell membrane</location>
        <topology evidence="1">Multi-pass membrane protein</topology>
    </subcellularLocation>
</comment>
<evidence type="ECO:0000313" key="9">
    <source>
        <dbReference type="Proteomes" id="UP000464674"/>
    </source>
</evidence>
<keyword evidence="5 7" id="KW-1133">Transmembrane helix</keyword>
<keyword evidence="3" id="KW-1003">Cell membrane</keyword>
<dbReference type="Proteomes" id="UP000464674">
    <property type="component" value="Chromosome"/>
</dbReference>
<dbReference type="PANTHER" id="PTHR30106">
    <property type="entry name" value="INNER MEMBRANE PROTEIN YEIH-RELATED"/>
    <property type="match status" value="1"/>
</dbReference>
<dbReference type="AlphaFoldDB" id="A0A857FN01"/>
<evidence type="ECO:0000256" key="7">
    <source>
        <dbReference type="SAM" id="Phobius"/>
    </source>
</evidence>
<gene>
    <name evidence="8" type="ORF">FMA36_09260</name>
</gene>
<feature type="transmembrane region" description="Helical" evidence="7">
    <location>
        <begin position="14"/>
        <end position="35"/>
    </location>
</feature>
<dbReference type="Pfam" id="PF03601">
    <property type="entry name" value="Cons_hypoth698"/>
    <property type="match status" value="1"/>
</dbReference>
<dbReference type="EMBL" id="CP041348">
    <property type="protein sequence ID" value="QHC35641.1"/>
    <property type="molecule type" value="Genomic_DNA"/>
</dbReference>
<feature type="transmembrane region" description="Helical" evidence="7">
    <location>
        <begin position="297"/>
        <end position="314"/>
    </location>
</feature>
<accession>A0A857FN01</accession>
<protein>
    <submittedName>
        <fullName evidence="8">Putative sulfate exporter family transporter</fullName>
    </submittedName>
</protein>
<feature type="transmembrane region" description="Helical" evidence="7">
    <location>
        <begin position="169"/>
        <end position="190"/>
    </location>
</feature>
<feature type="transmembrane region" description="Helical" evidence="7">
    <location>
        <begin position="136"/>
        <end position="157"/>
    </location>
</feature>
<dbReference type="PANTHER" id="PTHR30106:SF2">
    <property type="entry name" value="UPF0324 INNER MEMBRANE PROTEIN YEIH"/>
    <property type="match status" value="1"/>
</dbReference>
<feature type="transmembrane region" description="Helical" evidence="7">
    <location>
        <begin position="77"/>
        <end position="99"/>
    </location>
</feature>
<dbReference type="GO" id="GO:0005886">
    <property type="term" value="C:plasma membrane"/>
    <property type="evidence" value="ECO:0007669"/>
    <property type="project" value="UniProtKB-SubCell"/>
</dbReference>
<proteinExistence type="inferred from homology"/>
<evidence type="ECO:0000256" key="1">
    <source>
        <dbReference type="ARBA" id="ARBA00004651"/>
    </source>
</evidence>
<feature type="transmembrane region" description="Helical" evidence="7">
    <location>
        <begin position="47"/>
        <end position="65"/>
    </location>
</feature>
<comment type="similarity">
    <text evidence="2">Belongs to the UPF0324 family.</text>
</comment>
<evidence type="ECO:0000256" key="6">
    <source>
        <dbReference type="ARBA" id="ARBA00023136"/>
    </source>
</evidence>